<dbReference type="RefSeq" id="WP_066463913.1">
    <property type="nucleotide sequence ID" value="NZ_MATO01000032.1"/>
</dbReference>
<evidence type="ECO:0000313" key="2">
    <source>
        <dbReference type="EMBL" id="OCS90968.1"/>
    </source>
</evidence>
<dbReference type="Proteomes" id="UP000093482">
    <property type="component" value="Unassembled WGS sequence"/>
</dbReference>
<protein>
    <recommendedName>
        <fullName evidence="1">PIN domain-containing protein</fullName>
    </recommendedName>
</protein>
<name>A0A1C0YUX6_9BACL</name>
<dbReference type="InterPro" id="IPR029060">
    <property type="entry name" value="PIN-like_dom_sf"/>
</dbReference>
<gene>
    <name evidence="2" type="ORF">A6K76_10375</name>
</gene>
<dbReference type="Pfam" id="PF01850">
    <property type="entry name" value="PIN"/>
    <property type="match status" value="1"/>
</dbReference>
<comment type="caution">
    <text evidence="2">The sequence shown here is derived from an EMBL/GenBank/DDBJ whole genome shotgun (WGS) entry which is preliminary data.</text>
</comment>
<organism evidence="2 3">
    <name type="scientific">Caryophanon latum</name>
    <dbReference type="NCBI Taxonomy" id="33977"/>
    <lineage>
        <taxon>Bacteria</taxon>
        <taxon>Bacillati</taxon>
        <taxon>Bacillota</taxon>
        <taxon>Bacilli</taxon>
        <taxon>Bacillales</taxon>
        <taxon>Caryophanaceae</taxon>
        <taxon>Caryophanon</taxon>
    </lineage>
</organism>
<dbReference type="EMBL" id="MATO01000032">
    <property type="protein sequence ID" value="OCS90968.1"/>
    <property type="molecule type" value="Genomic_DNA"/>
</dbReference>
<dbReference type="Gene3D" id="3.40.50.1010">
    <property type="entry name" value="5'-nuclease"/>
    <property type="match status" value="1"/>
</dbReference>
<keyword evidence="3" id="KW-1185">Reference proteome</keyword>
<evidence type="ECO:0000259" key="1">
    <source>
        <dbReference type="Pfam" id="PF01850"/>
    </source>
</evidence>
<dbReference type="AlphaFoldDB" id="A0A1C0YUX6"/>
<accession>A0A1C0YUX6</accession>
<reference evidence="2 3" key="1">
    <citation type="submission" date="2016-07" db="EMBL/GenBank/DDBJ databases">
        <title>Caryophanon latum genome sequencing.</title>
        <authorList>
            <person name="Verma A."/>
            <person name="Pal Y."/>
            <person name="Krishnamurthi S."/>
        </authorList>
    </citation>
    <scope>NUCLEOTIDE SEQUENCE [LARGE SCALE GENOMIC DNA]</scope>
    <source>
        <strain evidence="2 3">DSM 14151</strain>
    </source>
</reference>
<feature type="domain" description="PIN" evidence="1">
    <location>
        <begin position="8"/>
        <end position="134"/>
    </location>
</feature>
<dbReference type="SUPFAM" id="SSF88723">
    <property type="entry name" value="PIN domain-like"/>
    <property type="match status" value="1"/>
</dbReference>
<dbReference type="OrthoDB" id="2973808at2"/>
<sequence>MTKLSPTFIDTNLLIYCTHMKNIDVFAWINELYEKVYVHIDVLAEVKQNATTVEQKINELHWILFDPTSEHSLDELQYTAYEYFFEKVSIDFANYQNSRAFKQTVDTGDISILTSCLTLGINLITSNDTDFQQIIPLNNYRISSSIENEPDKLIEVHGLFELGKLLIEKSICKKRDYFKFLSAIHIKDAQLNAIKNELNKLFS</sequence>
<evidence type="ECO:0000313" key="3">
    <source>
        <dbReference type="Proteomes" id="UP000093482"/>
    </source>
</evidence>
<proteinExistence type="predicted"/>
<dbReference type="InterPro" id="IPR002716">
    <property type="entry name" value="PIN_dom"/>
</dbReference>